<comment type="caution">
    <text evidence="1">The sequence shown here is derived from an EMBL/GenBank/DDBJ whole genome shotgun (WGS) entry which is preliminary data.</text>
</comment>
<dbReference type="AlphaFoldDB" id="A0A1B7L3M8"/>
<dbReference type="OrthoDB" id="6555157at2"/>
<dbReference type="EMBL" id="LYRP01000012">
    <property type="protein sequence ID" value="OAT76930.1"/>
    <property type="molecule type" value="Genomic_DNA"/>
</dbReference>
<sequence length="333" mass="36595">MQVSLSPAKTRLTQTAAAHTHKMQQAARVSSPAQVTPAADFPEPALLSRKPARYNIQLNAQLTAIQQAEDYLQGLEGVLLHYRHTKGQPGSPSRDTAALQQQLAQRLQRSAGTVDRQLNISLTRDSQVHFSLGFPREVFSQPQGETLIFAAGKGYKQLAAVTLPEAASPRQILAHLNASLGKFGIHGEFSPRGECLFTADESRWDTLKGSLRVRGEGIHFPADSFTLLSPVSQASPVDSLQQLTGQWDKHARREVEQVLHHITHQQTTLRQHKASVTERIREMSPALTTQHVQQTAQGVGQQLASSRNHFEQLARSLAAQANIPQATVRHLLG</sequence>
<evidence type="ECO:0000313" key="2">
    <source>
        <dbReference type="Proteomes" id="UP000078225"/>
    </source>
</evidence>
<dbReference type="STRING" id="1691903.A9B99_06340"/>
<dbReference type="RefSeq" id="WP_064597401.1">
    <property type="nucleotide sequence ID" value="NZ_LYRP01000012.1"/>
</dbReference>
<proteinExistence type="predicted"/>
<keyword evidence="2" id="KW-1185">Reference proteome</keyword>
<reference evidence="2" key="1">
    <citation type="submission" date="2016-05" db="EMBL/GenBank/DDBJ databases">
        <authorList>
            <person name="Behera P."/>
            <person name="Vaishampayan P."/>
            <person name="Singh N."/>
            <person name="Raina V."/>
            <person name="Suar M."/>
            <person name="Pattnaik A."/>
            <person name="Rastogi G."/>
        </authorList>
    </citation>
    <scope>NUCLEOTIDE SEQUENCE [LARGE SCALE GENOMIC DNA]</scope>
    <source>
        <strain evidence="2">MP23</strain>
    </source>
</reference>
<name>A0A1B7L3M8_9ENTR</name>
<evidence type="ECO:0000313" key="1">
    <source>
        <dbReference type="EMBL" id="OAT76930.1"/>
    </source>
</evidence>
<gene>
    <name evidence="1" type="ORF">A9B99_06340</name>
</gene>
<accession>A0A1B7L3M8</accession>
<protein>
    <recommendedName>
        <fullName evidence="3">Flagellin</fullName>
    </recommendedName>
</protein>
<evidence type="ECO:0008006" key="3">
    <source>
        <dbReference type="Google" id="ProtNLM"/>
    </source>
</evidence>
<dbReference type="Proteomes" id="UP000078225">
    <property type="component" value="Unassembled WGS sequence"/>
</dbReference>
<organism evidence="1 2">
    <name type="scientific">Mangrovibacter phragmitis</name>
    <dbReference type="NCBI Taxonomy" id="1691903"/>
    <lineage>
        <taxon>Bacteria</taxon>
        <taxon>Pseudomonadati</taxon>
        <taxon>Pseudomonadota</taxon>
        <taxon>Gammaproteobacteria</taxon>
        <taxon>Enterobacterales</taxon>
        <taxon>Enterobacteriaceae</taxon>
        <taxon>Mangrovibacter</taxon>
    </lineage>
</organism>